<name>A0A8B7YGD3_ACAPL</name>
<dbReference type="RefSeq" id="XP_022092298.1">
    <property type="nucleotide sequence ID" value="XM_022236606.1"/>
</dbReference>
<evidence type="ECO:0000313" key="4">
    <source>
        <dbReference type="Proteomes" id="UP000694845"/>
    </source>
</evidence>
<feature type="domain" description="Beta/gamma crystallin 'Greek key'" evidence="3">
    <location>
        <begin position="44"/>
        <end position="86"/>
    </location>
</feature>
<dbReference type="Pfam" id="PF03318">
    <property type="entry name" value="ETX_MTX2"/>
    <property type="match status" value="1"/>
</dbReference>
<gene>
    <name evidence="5" type="primary">LOC110980190</name>
</gene>
<dbReference type="Pfam" id="PF00030">
    <property type="entry name" value="Crystall"/>
    <property type="match status" value="2"/>
</dbReference>
<comment type="similarity">
    <text evidence="1">Belongs to the beta/gamma-crystallin family.</text>
</comment>
<dbReference type="Proteomes" id="UP000694845">
    <property type="component" value="Unplaced"/>
</dbReference>
<accession>A0A8B7YGD3</accession>
<dbReference type="PANTHER" id="PTHR11818:SF103">
    <property type="entry name" value="BETA_GAMMA CRYSTALLIN 'GREEK KEY' DOMAIN-CONTAINING PROTEIN"/>
    <property type="match status" value="1"/>
</dbReference>
<dbReference type="InterPro" id="IPR050252">
    <property type="entry name" value="Beta/Gamma-Crystallin"/>
</dbReference>
<keyword evidence="2" id="KW-0677">Repeat</keyword>
<dbReference type="InterPro" id="IPR004991">
    <property type="entry name" value="Aerolysin-like"/>
</dbReference>
<protein>
    <submittedName>
        <fullName evidence="5">Gamma-crystallin N-like</fullName>
    </submittedName>
</protein>
<organism evidence="4 5">
    <name type="scientific">Acanthaster planci</name>
    <name type="common">Crown-of-thorns starfish</name>
    <dbReference type="NCBI Taxonomy" id="133434"/>
    <lineage>
        <taxon>Eukaryota</taxon>
        <taxon>Metazoa</taxon>
        <taxon>Echinodermata</taxon>
        <taxon>Eleutherozoa</taxon>
        <taxon>Asterozoa</taxon>
        <taxon>Asteroidea</taxon>
        <taxon>Valvatacea</taxon>
        <taxon>Valvatida</taxon>
        <taxon>Acanthasteridae</taxon>
        <taxon>Acanthaster</taxon>
    </lineage>
</organism>
<proteinExistence type="inferred from homology"/>
<dbReference type="Gene3D" id="2.60.20.10">
    <property type="entry name" value="Crystallins"/>
    <property type="match status" value="2"/>
</dbReference>
<keyword evidence="4" id="KW-1185">Reference proteome</keyword>
<dbReference type="InterPro" id="IPR011024">
    <property type="entry name" value="G_crystallin-like"/>
</dbReference>
<evidence type="ECO:0000313" key="5">
    <source>
        <dbReference type="RefSeq" id="XP_022092298.1"/>
    </source>
</evidence>
<dbReference type="GeneID" id="110980190"/>
<dbReference type="SUPFAM" id="SSF56973">
    <property type="entry name" value="Aerolisin/ETX pore-forming domain"/>
    <property type="match status" value="1"/>
</dbReference>
<dbReference type="SMART" id="SM00247">
    <property type="entry name" value="XTALbg"/>
    <property type="match status" value="2"/>
</dbReference>
<dbReference type="Gene3D" id="2.170.15.10">
    <property type="entry name" value="Proaerolysin, chain A, domain 3"/>
    <property type="match status" value="1"/>
</dbReference>
<dbReference type="AlphaFoldDB" id="A0A8B7YGD3"/>
<feature type="domain" description="Beta/gamma crystallin 'Greek key'" evidence="3">
    <location>
        <begin position="134"/>
        <end position="176"/>
    </location>
</feature>
<dbReference type="InterPro" id="IPR001064">
    <property type="entry name" value="Beta/gamma_crystallin"/>
</dbReference>
<feature type="domain" description="Beta/gamma crystallin 'Greek key'" evidence="3">
    <location>
        <begin position="93"/>
        <end position="133"/>
    </location>
</feature>
<evidence type="ECO:0000256" key="1">
    <source>
        <dbReference type="ARBA" id="ARBA00009646"/>
    </source>
</evidence>
<sequence length="347" mass="39042">MTSQITIYQDTDFKGASREVTGDISNLNSIGFNDRVSSIKVVGSVWVGYEHTNYSGRQYILEEGEYRNWGAWKGSNDQLSSLKKLNPDIGDEPQITLYQHTNYGGRAVTFTYGIENLKYYSFNDEVSSAKVKSGIWILFEHSNYNGRQYVVTEGSYPNWNSWQGSNDQISSLRPIKEPFLPTEVLSMEFDIAAGLLNSTPEALVNLSQRNDSSVDQAASWGTSRTVTTTKTYEWSWNNSTTISVETTFKTGVPVISEGEITIGVENTFSIGENRGEQNTQSEEWNFSLPATVKAKTMLRVQVLIQQGKIDVPFSAILQKGNRRWKEVGTYHGTQSYNLQVNYTETPL</sequence>
<dbReference type="PANTHER" id="PTHR11818">
    <property type="entry name" value="BETA/GAMMA CRYSTALLIN"/>
    <property type="match status" value="1"/>
</dbReference>
<dbReference type="OrthoDB" id="8603363at2759"/>
<dbReference type="SUPFAM" id="SSF49695">
    <property type="entry name" value="gamma-Crystallin-like"/>
    <property type="match status" value="1"/>
</dbReference>
<dbReference type="OMA" id="RCVSGRT"/>
<feature type="domain" description="Beta/gamma crystallin 'Greek key'" evidence="3">
    <location>
        <begin position="3"/>
        <end position="43"/>
    </location>
</feature>
<dbReference type="GO" id="GO:0005212">
    <property type="term" value="F:structural constituent of eye lens"/>
    <property type="evidence" value="ECO:0007669"/>
    <property type="project" value="TreeGrafter"/>
</dbReference>
<dbReference type="GO" id="GO:0007601">
    <property type="term" value="P:visual perception"/>
    <property type="evidence" value="ECO:0007669"/>
    <property type="project" value="TreeGrafter"/>
</dbReference>
<dbReference type="PROSITE" id="PS50915">
    <property type="entry name" value="CRYSTALLIN_BETA_GAMMA"/>
    <property type="match status" value="4"/>
</dbReference>
<dbReference type="KEGG" id="aplc:110980190"/>
<reference evidence="5" key="1">
    <citation type="submission" date="2025-08" db="UniProtKB">
        <authorList>
            <consortium name="RefSeq"/>
        </authorList>
    </citation>
    <scope>IDENTIFICATION</scope>
</reference>
<evidence type="ECO:0000259" key="3">
    <source>
        <dbReference type="PROSITE" id="PS50915"/>
    </source>
</evidence>
<evidence type="ECO:0000256" key="2">
    <source>
        <dbReference type="ARBA" id="ARBA00022737"/>
    </source>
</evidence>
<dbReference type="PRINTS" id="PR01367">
    <property type="entry name" value="BGCRYSTALLIN"/>
</dbReference>